<reference evidence="3" key="1">
    <citation type="journal article" date="2013" name="PLoS Genet.">
        <title>The genome of Spraguea lophii and the basis of host-microsporidian interactions.</title>
        <authorList>
            <person name="Campbell S.E."/>
            <person name="Williams T.A."/>
            <person name="Yousuf A."/>
            <person name="Soanes D.M."/>
            <person name="Paszkiewicz K.H."/>
            <person name="Williams B.A.P."/>
        </authorList>
    </citation>
    <scope>NUCLEOTIDE SEQUENCE [LARGE SCALE GENOMIC DNA]</scope>
    <source>
        <strain evidence="3">42_110</strain>
    </source>
</reference>
<keyword evidence="3" id="KW-1185">Reference proteome</keyword>
<dbReference type="OMA" id="HKNDEYE"/>
<feature type="transmembrane region" description="Helical" evidence="1">
    <location>
        <begin position="30"/>
        <end position="52"/>
    </location>
</feature>
<keyword evidence="1" id="KW-1133">Transmembrane helix</keyword>
<dbReference type="InParanoid" id="S7XLW4"/>
<evidence type="ECO:0000313" key="2">
    <source>
        <dbReference type="EMBL" id="EPR80084.1"/>
    </source>
</evidence>
<dbReference type="Proteomes" id="UP000014978">
    <property type="component" value="Unassembled WGS sequence"/>
</dbReference>
<keyword evidence="1" id="KW-0472">Membrane</keyword>
<organism evidence="2 3">
    <name type="scientific">Spraguea lophii (strain 42_110)</name>
    <name type="common">Microsporidian parasite</name>
    <dbReference type="NCBI Taxonomy" id="1358809"/>
    <lineage>
        <taxon>Eukaryota</taxon>
        <taxon>Fungi</taxon>
        <taxon>Fungi incertae sedis</taxon>
        <taxon>Microsporidia</taxon>
        <taxon>Spragueidae</taxon>
        <taxon>Spraguea</taxon>
    </lineage>
</organism>
<dbReference type="VEuPathDB" id="MicrosporidiaDB:SLOPH_870"/>
<evidence type="ECO:0000256" key="1">
    <source>
        <dbReference type="SAM" id="Phobius"/>
    </source>
</evidence>
<sequence>MLNHMLNKLRNYKNNTIGTCSDFLDSIRKFLSSISFLSVLIYSLAFAYIVYFRNTHVLPLRIFAFVLVGISILDCCFQRFDKYNIYSNFISNLTRILLLVASIILLYFSLSSIWCFIKDDGIGILYTGLMNGTKKEVFFKILKFLIIPLSTIYGLYAAIKRYLSRPDYKTYSVYNSKRNKIIHKNDEYEDVDTIRDVFPYLLQMVVGFFTTKNFTFVLSACANILNNFAISEDGKFLKFFVPLLFSLTLILYSGVYSFLNSAIKVIYSVKVG</sequence>
<name>S7XLW4_SPRLO</name>
<proteinExistence type="predicted"/>
<feature type="transmembrane region" description="Helical" evidence="1">
    <location>
        <begin position="97"/>
        <end position="117"/>
    </location>
</feature>
<accession>S7XLW4</accession>
<protein>
    <submittedName>
        <fullName evidence="2">Uncharacterized protein</fullName>
    </submittedName>
</protein>
<keyword evidence="1" id="KW-0812">Transmembrane</keyword>
<dbReference type="EMBL" id="ATCN01000018">
    <property type="protein sequence ID" value="EPR80084.1"/>
    <property type="molecule type" value="Genomic_DNA"/>
</dbReference>
<feature type="transmembrane region" description="Helical" evidence="1">
    <location>
        <begin position="239"/>
        <end position="259"/>
    </location>
</feature>
<feature type="transmembrane region" description="Helical" evidence="1">
    <location>
        <begin position="58"/>
        <end position="77"/>
    </location>
</feature>
<dbReference type="AlphaFoldDB" id="S7XLW4"/>
<comment type="caution">
    <text evidence="2">The sequence shown here is derived from an EMBL/GenBank/DDBJ whole genome shotgun (WGS) entry which is preliminary data.</text>
</comment>
<feature type="transmembrane region" description="Helical" evidence="1">
    <location>
        <begin position="137"/>
        <end position="159"/>
    </location>
</feature>
<dbReference type="HOGENOM" id="CLU_1023680_0_0_1"/>
<evidence type="ECO:0000313" key="3">
    <source>
        <dbReference type="Proteomes" id="UP000014978"/>
    </source>
</evidence>
<gene>
    <name evidence="2" type="ORF">SLOPH_870</name>
</gene>